<dbReference type="RefSeq" id="WP_227894043.1">
    <property type="nucleotide sequence ID" value="NZ_CP099466.1"/>
</dbReference>
<feature type="compositionally biased region" description="Low complexity" evidence="1">
    <location>
        <begin position="29"/>
        <end position="38"/>
    </location>
</feature>
<dbReference type="PANTHER" id="PTHR37943">
    <property type="entry name" value="PROTEIN VES"/>
    <property type="match status" value="1"/>
</dbReference>
<proteinExistence type="predicted"/>
<dbReference type="Pfam" id="PF05962">
    <property type="entry name" value="HutD"/>
    <property type="match status" value="1"/>
</dbReference>
<feature type="region of interest" description="Disordered" evidence="1">
    <location>
        <begin position="13"/>
        <end position="38"/>
    </location>
</feature>
<dbReference type="EMBL" id="JAJFZV010000001">
    <property type="protein sequence ID" value="MCC3296300.1"/>
    <property type="molecule type" value="Genomic_DNA"/>
</dbReference>
<dbReference type="AlphaFoldDB" id="A0A9X1MBE4"/>
<dbReference type="Proteomes" id="UP001139158">
    <property type="component" value="Unassembled WGS sequence"/>
</dbReference>
<evidence type="ECO:0000313" key="2">
    <source>
        <dbReference type="EMBL" id="MCC3296300.1"/>
    </source>
</evidence>
<sequence>MPAPVLSFAALPSRSWGSNSGRAKDLATGPAGPSGSPGWRLSAATIEKSGPFTSFEGTDRITVPVEGELLLLDVDGTEHAMERLRPLRYPGDVPVQASLPTGEVTVLNTFVDRNSYGAAVMVVELSKKNPPSLGPDQFLVLLQGSAKAVLDGGSRTEELDLLDTVAGGADQPQVLGRGFAAVVSFYPLD</sequence>
<dbReference type="Gene3D" id="2.60.120.10">
    <property type="entry name" value="Jelly Rolls"/>
    <property type="match status" value="1"/>
</dbReference>
<evidence type="ECO:0000313" key="3">
    <source>
        <dbReference type="Proteomes" id="UP001139158"/>
    </source>
</evidence>
<evidence type="ECO:0000256" key="1">
    <source>
        <dbReference type="SAM" id="MobiDB-lite"/>
    </source>
</evidence>
<dbReference type="InterPro" id="IPR010282">
    <property type="entry name" value="Uncharacterised_HutD/Ves"/>
</dbReference>
<protein>
    <submittedName>
        <fullName evidence="2">HutD family protein</fullName>
    </submittedName>
</protein>
<accession>A0A9X1MBE4</accession>
<comment type="caution">
    <text evidence="2">The sequence shown here is derived from an EMBL/GenBank/DDBJ whole genome shotgun (WGS) entry which is preliminary data.</text>
</comment>
<reference evidence="2" key="1">
    <citation type="submission" date="2021-10" db="EMBL/GenBank/DDBJ databases">
        <title>Novel species in genus Arthrobacter.</title>
        <authorList>
            <person name="Liu Y."/>
        </authorList>
    </citation>
    <scope>NUCLEOTIDE SEQUENCE</scope>
    <source>
        <strain evidence="2">Zg-Y453</strain>
    </source>
</reference>
<dbReference type="InterPro" id="IPR011051">
    <property type="entry name" value="RmlC_Cupin_sf"/>
</dbReference>
<dbReference type="InterPro" id="IPR014710">
    <property type="entry name" value="RmlC-like_jellyroll"/>
</dbReference>
<organism evidence="2 3">
    <name type="scientific">Arthrobacter caoxuetaonis</name>
    <dbReference type="NCBI Taxonomy" id="2886935"/>
    <lineage>
        <taxon>Bacteria</taxon>
        <taxon>Bacillati</taxon>
        <taxon>Actinomycetota</taxon>
        <taxon>Actinomycetes</taxon>
        <taxon>Micrococcales</taxon>
        <taxon>Micrococcaceae</taxon>
        <taxon>Arthrobacter</taxon>
    </lineage>
</organism>
<name>A0A9X1MBE4_9MICC</name>
<gene>
    <name evidence="2" type="ORF">LJ757_00590</name>
</gene>
<keyword evidence="3" id="KW-1185">Reference proteome</keyword>
<dbReference type="PANTHER" id="PTHR37943:SF1">
    <property type="entry name" value="PROTEIN VES"/>
    <property type="match status" value="1"/>
</dbReference>
<dbReference type="SUPFAM" id="SSF51182">
    <property type="entry name" value="RmlC-like cupins"/>
    <property type="match status" value="1"/>
</dbReference>